<dbReference type="AlphaFoldDB" id="U2F7S8"/>
<organism evidence="2 3">
    <name type="scientific">Campylobacter concisus ATCC 51562</name>
    <dbReference type="NCBI Taxonomy" id="1242969"/>
    <lineage>
        <taxon>Bacteria</taxon>
        <taxon>Pseudomonadati</taxon>
        <taxon>Campylobacterota</taxon>
        <taxon>Epsilonproteobacteria</taxon>
        <taxon>Campylobacterales</taxon>
        <taxon>Campylobacteraceae</taxon>
        <taxon>Campylobacter</taxon>
    </lineage>
</organism>
<dbReference type="EMBL" id="ANNI01000004">
    <property type="protein sequence ID" value="ERJ25990.1"/>
    <property type="molecule type" value="Genomic_DNA"/>
</dbReference>
<feature type="transmembrane region" description="Helical" evidence="1">
    <location>
        <begin position="20"/>
        <end position="38"/>
    </location>
</feature>
<keyword evidence="1" id="KW-0472">Membrane</keyword>
<proteinExistence type="predicted"/>
<keyword evidence="1" id="KW-0812">Transmembrane</keyword>
<dbReference type="PATRIC" id="fig|1242969.3.peg.945"/>
<sequence length="39" mass="4806">MLFHKLKSQPKNVSLVLLKFSLYFVAKFKRFLFINFLWL</sequence>
<comment type="caution">
    <text evidence="2">The sequence shown here is derived from an EMBL/GenBank/DDBJ whole genome shotgun (WGS) entry which is preliminary data.</text>
</comment>
<accession>U2F7S8</accession>
<name>U2F7S8_9BACT</name>
<protein>
    <submittedName>
        <fullName evidence="2">Uncharacterized protein</fullName>
    </submittedName>
</protein>
<reference evidence="2 3" key="1">
    <citation type="journal article" date="2013" name="BMC Genomics">
        <title>Comparative genomics of Campylobacter concisus isolates reveals genetic diversity and provides insights into disease association.</title>
        <authorList>
            <person name="Deshpande N.P."/>
            <person name="Kaakoush N.O."/>
            <person name="Wilkins M.R."/>
            <person name="Mitchell H.M."/>
        </authorList>
    </citation>
    <scope>NUCLEOTIDE SEQUENCE [LARGE SCALE GENOMIC DNA]</scope>
    <source>
        <strain evidence="2 3">ATCC 51562</strain>
    </source>
</reference>
<keyword evidence="1" id="KW-1133">Transmembrane helix</keyword>
<dbReference type="Proteomes" id="UP000016627">
    <property type="component" value="Unassembled WGS sequence"/>
</dbReference>
<evidence type="ECO:0000313" key="3">
    <source>
        <dbReference type="Proteomes" id="UP000016627"/>
    </source>
</evidence>
<evidence type="ECO:0000313" key="2">
    <source>
        <dbReference type="EMBL" id="ERJ25990.1"/>
    </source>
</evidence>
<evidence type="ECO:0000256" key="1">
    <source>
        <dbReference type="SAM" id="Phobius"/>
    </source>
</evidence>
<gene>
    <name evidence="2" type="ORF">ATCC51562_1725</name>
</gene>